<comment type="caution">
    <text evidence="1">The sequence shown here is derived from an EMBL/GenBank/DDBJ whole genome shotgun (WGS) entry which is preliminary data.</text>
</comment>
<sequence>MNLRQWFTNSPALTTVIDEVVLRGSFQAYWDLFVIQKKTPCSSHRSLWSFLLTCSSPNATFSVLLQHLILLVSSPLFLFQLRHSSHPCGIKDLTGMKFSMTSYKQEYNRIAREIERASGLITARYLDFDKKLPVEMHVFCDACPTTAAGCSVFFVQNDKVKFIASKIFCKDFPSIPSHYWTDSTECLHWLFSHKLLKVFTRNRKTEILQLTDLSSWSHVRSEDNPVDYTVPWMYCRRATALNIVEEWSIMVNRPFTLANLESYTIRRRQLCFGLSCGRLRR</sequence>
<organism evidence="1 2">
    <name type="scientific">Desmophyllum pertusum</name>
    <dbReference type="NCBI Taxonomy" id="174260"/>
    <lineage>
        <taxon>Eukaryota</taxon>
        <taxon>Metazoa</taxon>
        <taxon>Cnidaria</taxon>
        <taxon>Anthozoa</taxon>
        <taxon>Hexacorallia</taxon>
        <taxon>Scleractinia</taxon>
        <taxon>Caryophylliina</taxon>
        <taxon>Caryophylliidae</taxon>
        <taxon>Desmophyllum</taxon>
    </lineage>
</organism>
<keyword evidence="2" id="KW-1185">Reference proteome</keyword>
<protein>
    <submittedName>
        <fullName evidence="1">Uncharacterized protein</fullName>
    </submittedName>
</protein>
<dbReference type="AlphaFoldDB" id="A0A9W9ZHF8"/>
<evidence type="ECO:0000313" key="1">
    <source>
        <dbReference type="EMBL" id="KAJ7381811.1"/>
    </source>
</evidence>
<name>A0A9W9ZHF8_9CNID</name>
<evidence type="ECO:0000313" key="2">
    <source>
        <dbReference type="Proteomes" id="UP001163046"/>
    </source>
</evidence>
<gene>
    <name evidence="1" type="ORF">OS493_038900</name>
</gene>
<proteinExistence type="predicted"/>
<reference evidence="1" key="1">
    <citation type="submission" date="2023-01" db="EMBL/GenBank/DDBJ databases">
        <title>Genome assembly of the deep-sea coral Lophelia pertusa.</title>
        <authorList>
            <person name="Herrera S."/>
            <person name="Cordes E."/>
        </authorList>
    </citation>
    <scope>NUCLEOTIDE SEQUENCE</scope>
    <source>
        <strain evidence="1">USNM1676648</strain>
        <tissue evidence="1">Polyp</tissue>
    </source>
</reference>
<dbReference type="Proteomes" id="UP001163046">
    <property type="component" value="Unassembled WGS sequence"/>
</dbReference>
<dbReference type="EMBL" id="MU826004">
    <property type="protein sequence ID" value="KAJ7381811.1"/>
    <property type="molecule type" value="Genomic_DNA"/>
</dbReference>
<dbReference type="OrthoDB" id="6153490at2759"/>
<accession>A0A9W9ZHF8</accession>